<reference evidence="2 3" key="1">
    <citation type="submission" date="2014-01" db="EMBL/GenBank/DDBJ databases">
        <title>Plasmidome dynamics in the species complex Clostridium novyi sensu lato converts strains of independent lineages into distinctly different pathogens.</title>
        <authorList>
            <person name="Skarin H."/>
            <person name="Segerman B."/>
        </authorList>
    </citation>
    <scope>NUCLEOTIDE SEQUENCE [LARGE SCALE GENOMIC DNA]</scope>
    <source>
        <strain evidence="2 3">4570</strain>
    </source>
</reference>
<name>A0AA88ZJS0_CLONO</name>
<sequence>MENYEVMQQELKNIFDASDVITAYENYQNKVEQLEIDIARERGKNQALEIEFNEAVKNEFLTGSKEAEKIKIKLTNSEALLKQKVSSLEKNKVIALQGLKEMLDNKAVEYIEKYEVFYDKFVVPAEEKVIKIKEEYLKAVEEWEEYKSLYISTATPIHAICSELGYRTKNNIDFVGSCGLPEQAKINQQYAVQMKRVY</sequence>
<comment type="caution">
    <text evidence="2">The sequence shown here is derived from an EMBL/GenBank/DDBJ whole genome shotgun (WGS) entry which is preliminary data.</text>
</comment>
<protein>
    <submittedName>
        <fullName evidence="2">Uncharacterized protein</fullName>
    </submittedName>
</protein>
<dbReference type="RefSeq" id="WP_039250997.1">
    <property type="nucleotide sequence ID" value="NZ_JDRX01000043.1"/>
</dbReference>
<feature type="coiled-coil region" evidence="1">
    <location>
        <begin position="17"/>
        <end position="58"/>
    </location>
</feature>
<dbReference type="Proteomes" id="UP000030016">
    <property type="component" value="Unassembled WGS sequence"/>
</dbReference>
<proteinExistence type="predicted"/>
<evidence type="ECO:0000313" key="2">
    <source>
        <dbReference type="EMBL" id="KGM99783.1"/>
    </source>
</evidence>
<gene>
    <name evidence="2" type="ORF">Z969_10435</name>
</gene>
<organism evidence="2 3">
    <name type="scientific">Clostridium novyi A str. 4570</name>
    <dbReference type="NCBI Taxonomy" id="1444290"/>
    <lineage>
        <taxon>Bacteria</taxon>
        <taxon>Bacillati</taxon>
        <taxon>Bacillota</taxon>
        <taxon>Clostridia</taxon>
        <taxon>Eubacteriales</taxon>
        <taxon>Clostridiaceae</taxon>
        <taxon>Clostridium</taxon>
    </lineage>
</organism>
<dbReference type="EMBL" id="JDRX01000043">
    <property type="protein sequence ID" value="KGM99783.1"/>
    <property type="molecule type" value="Genomic_DNA"/>
</dbReference>
<accession>A0AA88ZJS0</accession>
<dbReference type="AlphaFoldDB" id="A0AA88ZJS0"/>
<evidence type="ECO:0000256" key="1">
    <source>
        <dbReference type="SAM" id="Coils"/>
    </source>
</evidence>
<evidence type="ECO:0000313" key="3">
    <source>
        <dbReference type="Proteomes" id="UP000030016"/>
    </source>
</evidence>
<keyword evidence="1" id="KW-0175">Coiled coil</keyword>